<dbReference type="GO" id="GO:0005737">
    <property type="term" value="C:cytoplasm"/>
    <property type="evidence" value="ECO:0007669"/>
    <property type="project" value="TreeGrafter"/>
</dbReference>
<dbReference type="InterPro" id="IPR027417">
    <property type="entry name" value="P-loop_NTPase"/>
</dbReference>
<dbReference type="GO" id="GO:0003924">
    <property type="term" value="F:GTPase activity"/>
    <property type="evidence" value="ECO:0007669"/>
    <property type="project" value="InterPro"/>
</dbReference>
<dbReference type="EMBL" id="SFCI01001375">
    <property type="protein sequence ID" value="TFY75946.1"/>
    <property type="molecule type" value="Genomic_DNA"/>
</dbReference>
<feature type="compositionally biased region" description="Basic and acidic residues" evidence="3">
    <location>
        <begin position="437"/>
        <end position="446"/>
    </location>
</feature>
<dbReference type="SMART" id="SM00053">
    <property type="entry name" value="DYNc"/>
    <property type="match status" value="1"/>
</dbReference>
<evidence type="ECO:0000256" key="3">
    <source>
        <dbReference type="SAM" id="MobiDB-lite"/>
    </source>
</evidence>
<dbReference type="InterPro" id="IPR000375">
    <property type="entry name" value="Dynamin_stalk"/>
</dbReference>
<dbReference type="InterPro" id="IPR022812">
    <property type="entry name" value="Dynamin"/>
</dbReference>
<feature type="domain" description="Dynamin-type G" evidence="5">
    <location>
        <begin position="45"/>
        <end position="355"/>
    </location>
</feature>
<dbReference type="InterPro" id="IPR001401">
    <property type="entry name" value="Dynamin_GTPase"/>
</dbReference>
<dbReference type="GO" id="GO:0008017">
    <property type="term" value="F:microtubule binding"/>
    <property type="evidence" value="ECO:0007669"/>
    <property type="project" value="TreeGrafter"/>
</dbReference>
<dbReference type="PANTHER" id="PTHR11566">
    <property type="entry name" value="DYNAMIN"/>
    <property type="match status" value="1"/>
</dbReference>
<proteinExistence type="predicted"/>
<dbReference type="PROSITE" id="PS51388">
    <property type="entry name" value="GED"/>
    <property type="match status" value="1"/>
</dbReference>
<dbReference type="AlphaFoldDB" id="A0A4Y9ZM56"/>
<dbReference type="STRING" id="135208.A0A4Y9ZM56"/>
<dbReference type="Pfam" id="PF00350">
    <property type="entry name" value="Dynamin_N"/>
    <property type="match status" value="1"/>
</dbReference>
<feature type="compositionally biased region" description="Acidic residues" evidence="3">
    <location>
        <begin position="447"/>
        <end position="460"/>
    </location>
</feature>
<evidence type="ECO:0008006" key="8">
    <source>
        <dbReference type="Google" id="ProtNLM"/>
    </source>
</evidence>
<keyword evidence="7" id="KW-1185">Reference proteome</keyword>
<dbReference type="InterPro" id="IPR003130">
    <property type="entry name" value="GED"/>
</dbReference>
<dbReference type="Gene3D" id="1.20.120.1240">
    <property type="entry name" value="Dynamin, middle domain"/>
    <property type="match status" value="1"/>
</dbReference>
<dbReference type="Gene3D" id="3.40.50.300">
    <property type="entry name" value="P-loop containing nucleotide triphosphate hydrolases"/>
    <property type="match status" value="1"/>
</dbReference>
<evidence type="ECO:0000256" key="2">
    <source>
        <dbReference type="ARBA" id="ARBA00023134"/>
    </source>
</evidence>
<dbReference type="PRINTS" id="PR00195">
    <property type="entry name" value="DYNAMIN"/>
</dbReference>
<organism evidence="6 7">
    <name type="scientific">Hericium alpestre</name>
    <dbReference type="NCBI Taxonomy" id="135208"/>
    <lineage>
        <taxon>Eukaryota</taxon>
        <taxon>Fungi</taxon>
        <taxon>Dikarya</taxon>
        <taxon>Basidiomycota</taxon>
        <taxon>Agaricomycotina</taxon>
        <taxon>Agaricomycetes</taxon>
        <taxon>Russulales</taxon>
        <taxon>Hericiaceae</taxon>
        <taxon>Hericium</taxon>
    </lineage>
</organism>
<protein>
    <recommendedName>
        <fullName evidence="8">GED domain-containing protein</fullName>
    </recommendedName>
</protein>
<feature type="region of interest" description="Disordered" evidence="3">
    <location>
        <begin position="431"/>
        <end position="460"/>
    </location>
</feature>
<reference evidence="6 7" key="1">
    <citation type="submission" date="2019-02" db="EMBL/GenBank/DDBJ databases">
        <title>Genome sequencing of the rare red list fungi Hericium alpestre (H. flagellum).</title>
        <authorList>
            <person name="Buettner E."/>
            <person name="Kellner H."/>
        </authorList>
    </citation>
    <scope>NUCLEOTIDE SEQUENCE [LARGE SCALE GENOMIC DNA]</scope>
    <source>
        <strain evidence="6 7">DSM 108284</strain>
    </source>
</reference>
<keyword evidence="1" id="KW-0547">Nucleotide-binding</keyword>
<dbReference type="GO" id="GO:0005874">
    <property type="term" value="C:microtubule"/>
    <property type="evidence" value="ECO:0007669"/>
    <property type="project" value="TreeGrafter"/>
</dbReference>
<evidence type="ECO:0000259" key="4">
    <source>
        <dbReference type="PROSITE" id="PS51388"/>
    </source>
</evidence>
<dbReference type="Pfam" id="PF02212">
    <property type="entry name" value="GED"/>
    <property type="match status" value="1"/>
</dbReference>
<dbReference type="CDD" id="cd08771">
    <property type="entry name" value="DLP_1"/>
    <property type="match status" value="1"/>
</dbReference>
<dbReference type="SUPFAM" id="SSF52540">
    <property type="entry name" value="P-loop containing nucleoside triphosphate hydrolases"/>
    <property type="match status" value="1"/>
</dbReference>
<evidence type="ECO:0000256" key="1">
    <source>
        <dbReference type="ARBA" id="ARBA00022741"/>
    </source>
</evidence>
<sequence>MKPTSSKAAPTSEQPTQLSASKYAESRKALLQLVQKLRAIGAQAVVDVPRIVVIGGQSAGKSSVVEAVSGGLNVPRDAGTCTRCPMECRMASSDKPWSCQISIRWEYEADHKKKRDVTEVPFGELTTNPKKVELMLRRAQAAVLNPHIESHRFLNMSAEQLKKGVASNVKPLAFSKNVVCIDLQGPNLVDLSFIDLPGLIQVADDPTLPQLVEQLVVDHIKGNSLILVTVPMTDDLDNQRALTLAREADPEGKRTIGVITKADVVGSGSKSRNLYLDVVEGRTKTLLHGYYCTISPDDKDREKGVTHAQARQAEANYFESNEPWSTSMNKHRFGIKNLLATLSPLLEKVIRDRLPTLRDQTTKHLKECDINLSNLPEEISAEPAAYTLGILTAFCDDIAQYVGGNRGHEMLIQANRKEYTSFKAAIRSTAPNFRPYPRNETRHQGDQSDDDDDDDDGSDDEEIAELASKPVYLDGMKKHIEKSITRELPNNVPFMAKVVLIDRFQETWAAAATVCFDEVRQEMVDILLDCVANRFGRWDQLHAQVRLVVPLLIMIVKTQFLFVRRAWVDALVDRHQTNCQLFIDAALQAEHTPYTQNTHYLQSCNDKWLARYKDRRAKGPPRAAPEVPLPSASSENLAVPEARWPFDKPAAPSPRPLAPASPDYVGEALACLAKAGYRGLVAEDLGRLRKPDEYETELQVMAEVRAFFQVSYKRIIDCVPMHIDNKFVKGILQDLHPFLVNKMGLVGRGATERCARYLAEDPDVVAQREEVVARKKTLQNVKKELDSFGISL</sequence>
<dbReference type="GO" id="GO:0016020">
    <property type="term" value="C:membrane"/>
    <property type="evidence" value="ECO:0007669"/>
    <property type="project" value="TreeGrafter"/>
</dbReference>
<dbReference type="GO" id="GO:0005525">
    <property type="term" value="F:GTP binding"/>
    <property type="evidence" value="ECO:0007669"/>
    <property type="project" value="InterPro"/>
</dbReference>
<dbReference type="PROSITE" id="PS51718">
    <property type="entry name" value="G_DYNAMIN_2"/>
    <property type="match status" value="1"/>
</dbReference>
<dbReference type="InterPro" id="IPR030381">
    <property type="entry name" value="G_DYNAMIN_dom"/>
</dbReference>
<dbReference type="OrthoDB" id="5061070at2759"/>
<feature type="domain" description="GED" evidence="4">
    <location>
        <begin position="697"/>
        <end position="792"/>
    </location>
</feature>
<dbReference type="InterPro" id="IPR045063">
    <property type="entry name" value="Dynamin_N"/>
</dbReference>
<name>A0A4Y9ZM56_9AGAM</name>
<feature type="region of interest" description="Disordered" evidence="3">
    <location>
        <begin position="1"/>
        <end position="20"/>
    </location>
</feature>
<accession>A0A4Y9ZM56</accession>
<evidence type="ECO:0000259" key="5">
    <source>
        <dbReference type="PROSITE" id="PS51718"/>
    </source>
</evidence>
<dbReference type="Pfam" id="PF01031">
    <property type="entry name" value="Dynamin_M"/>
    <property type="match status" value="1"/>
</dbReference>
<evidence type="ECO:0000313" key="7">
    <source>
        <dbReference type="Proteomes" id="UP000298061"/>
    </source>
</evidence>
<evidence type="ECO:0000313" key="6">
    <source>
        <dbReference type="EMBL" id="TFY75946.1"/>
    </source>
</evidence>
<dbReference type="Proteomes" id="UP000298061">
    <property type="component" value="Unassembled WGS sequence"/>
</dbReference>
<comment type="caution">
    <text evidence="6">The sequence shown here is derived from an EMBL/GenBank/DDBJ whole genome shotgun (WGS) entry which is preliminary data.</text>
</comment>
<keyword evidence="2" id="KW-0342">GTP-binding</keyword>
<gene>
    <name evidence="6" type="ORF">EWM64_g8066</name>
</gene>
<dbReference type="InterPro" id="IPR020850">
    <property type="entry name" value="GED_dom"/>
</dbReference>